<feature type="compositionally biased region" description="Acidic residues" evidence="7">
    <location>
        <begin position="143"/>
        <end position="152"/>
    </location>
</feature>
<dbReference type="InterPro" id="IPR009044">
    <property type="entry name" value="ssDNA-bd_transcriptional_reg"/>
</dbReference>
<sequence length="167" mass="18229">MPPKRAAAAAGRKRASEVYEDDGFVVGDEGAPQLKRAKGGAKKEVKTGLQRDDEGNEFWEISNQRRVTVSQFKGKTFVSVREYYEKDGKAMPGKKGISLSVEQYSTLLTLLPDIEAVLGQKGESVPRPSYEGEVGGAVKQQPAEDEEGEAEEEGKKNFEATSDEGEE</sequence>
<evidence type="ECO:0000256" key="3">
    <source>
        <dbReference type="ARBA" id="ARBA00023015"/>
    </source>
</evidence>
<evidence type="ECO:0000256" key="5">
    <source>
        <dbReference type="ARBA" id="ARBA00023163"/>
    </source>
</evidence>
<feature type="region of interest" description="Disordered" evidence="7">
    <location>
        <begin position="122"/>
        <end position="167"/>
    </location>
</feature>
<dbReference type="FunFam" id="2.30.31.10:FF:000011">
    <property type="entry name" value="RNA polymerase II transcriptional coactivator KELP"/>
    <property type="match status" value="1"/>
</dbReference>
<dbReference type="GO" id="GO:0003677">
    <property type="term" value="F:DNA binding"/>
    <property type="evidence" value="ECO:0007669"/>
    <property type="project" value="UniProtKB-KW"/>
</dbReference>
<dbReference type="Pfam" id="PF02229">
    <property type="entry name" value="PC4"/>
    <property type="match status" value="1"/>
</dbReference>
<dbReference type="Proteomes" id="UP000799438">
    <property type="component" value="Unassembled WGS sequence"/>
</dbReference>
<evidence type="ECO:0000256" key="1">
    <source>
        <dbReference type="ARBA" id="ARBA00004123"/>
    </source>
</evidence>
<evidence type="ECO:0000256" key="2">
    <source>
        <dbReference type="ARBA" id="ARBA00009001"/>
    </source>
</evidence>
<dbReference type="Gene3D" id="2.30.31.10">
    <property type="entry name" value="Transcriptional Coactivator Pc4, Chain A"/>
    <property type="match status" value="1"/>
</dbReference>
<comment type="similarity">
    <text evidence="2">Belongs to the transcriptional coactivator PC4 family.</text>
</comment>
<feature type="domain" description="Transcriptional coactivator p15 (PC4) C-terminal" evidence="8">
    <location>
        <begin position="59"/>
        <end position="108"/>
    </location>
</feature>
<comment type="subcellular location">
    <subcellularLocation>
        <location evidence="1">Nucleus</location>
    </subcellularLocation>
</comment>
<keyword evidence="4" id="KW-0238">DNA-binding</keyword>
<dbReference type="GO" id="GO:0005634">
    <property type="term" value="C:nucleus"/>
    <property type="evidence" value="ECO:0007669"/>
    <property type="project" value="UniProtKB-SubCell"/>
</dbReference>
<evidence type="ECO:0000256" key="6">
    <source>
        <dbReference type="ARBA" id="ARBA00023242"/>
    </source>
</evidence>
<keyword evidence="10" id="KW-1185">Reference proteome</keyword>
<accession>A0A6A6BU10</accession>
<evidence type="ECO:0000259" key="8">
    <source>
        <dbReference type="Pfam" id="PF02229"/>
    </source>
</evidence>
<dbReference type="OrthoDB" id="2505440at2759"/>
<protein>
    <recommendedName>
        <fullName evidence="8">Transcriptional coactivator p15 (PC4) C-terminal domain-containing protein</fullName>
    </recommendedName>
</protein>
<dbReference type="GO" id="GO:0003713">
    <property type="term" value="F:transcription coactivator activity"/>
    <property type="evidence" value="ECO:0007669"/>
    <property type="project" value="InterPro"/>
</dbReference>
<dbReference type="GO" id="GO:0060261">
    <property type="term" value="P:positive regulation of transcription initiation by RNA polymerase II"/>
    <property type="evidence" value="ECO:0007669"/>
    <property type="project" value="InterPro"/>
</dbReference>
<evidence type="ECO:0000313" key="9">
    <source>
        <dbReference type="EMBL" id="KAF2147576.1"/>
    </source>
</evidence>
<keyword evidence="3" id="KW-0805">Transcription regulation</keyword>
<dbReference type="RefSeq" id="XP_033403284.1">
    <property type="nucleotide sequence ID" value="XM_033543783.1"/>
</dbReference>
<evidence type="ECO:0000256" key="4">
    <source>
        <dbReference type="ARBA" id="ARBA00023125"/>
    </source>
</evidence>
<reference evidence="9" key="1">
    <citation type="journal article" date="2020" name="Stud. Mycol.">
        <title>101 Dothideomycetes genomes: a test case for predicting lifestyles and emergence of pathogens.</title>
        <authorList>
            <person name="Haridas S."/>
            <person name="Albert R."/>
            <person name="Binder M."/>
            <person name="Bloem J."/>
            <person name="Labutti K."/>
            <person name="Salamov A."/>
            <person name="Andreopoulos B."/>
            <person name="Baker S."/>
            <person name="Barry K."/>
            <person name="Bills G."/>
            <person name="Bluhm B."/>
            <person name="Cannon C."/>
            <person name="Castanera R."/>
            <person name="Culley D."/>
            <person name="Daum C."/>
            <person name="Ezra D."/>
            <person name="Gonzalez J."/>
            <person name="Henrissat B."/>
            <person name="Kuo A."/>
            <person name="Liang C."/>
            <person name="Lipzen A."/>
            <person name="Lutzoni F."/>
            <person name="Magnuson J."/>
            <person name="Mondo S."/>
            <person name="Nolan M."/>
            <person name="Ohm R."/>
            <person name="Pangilinan J."/>
            <person name="Park H.-J."/>
            <person name="Ramirez L."/>
            <person name="Alfaro M."/>
            <person name="Sun H."/>
            <person name="Tritt A."/>
            <person name="Yoshinaga Y."/>
            <person name="Zwiers L.-H."/>
            <person name="Turgeon B."/>
            <person name="Goodwin S."/>
            <person name="Spatafora J."/>
            <person name="Crous P."/>
            <person name="Grigoriev I."/>
        </authorList>
    </citation>
    <scope>NUCLEOTIDE SEQUENCE</scope>
    <source>
        <strain evidence="9">CBS 121167</strain>
    </source>
</reference>
<dbReference type="AlphaFoldDB" id="A0A6A6BU10"/>
<evidence type="ECO:0000256" key="7">
    <source>
        <dbReference type="SAM" id="MobiDB-lite"/>
    </source>
</evidence>
<proteinExistence type="inferred from homology"/>
<keyword evidence="6" id="KW-0539">Nucleus</keyword>
<name>A0A6A6BU10_9PEZI</name>
<dbReference type="SUPFAM" id="SSF54447">
    <property type="entry name" value="ssDNA-binding transcriptional regulator domain"/>
    <property type="match status" value="1"/>
</dbReference>
<dbReference type="PANTHER" id="PTHR13215">
    <property type="entry name" value="RNA POLYMERASE II TRANSCRIPTIONAL COACTIVATOR"/>
    <property type="match status" value="1"/>
</dbReference>
<gene>
    <name evidence="9" type="ORF">K452DRAFT_314694</name>
</gene>
<dbReference type="InterPro" id="IPR045125">
    <property type="entry name" value="Sub1/Tcp4-like"/>
</dbReference>
<keyword evidence="5" id="KW-0804">Transcription</keyword>
<evidence type="ECO:0000313" key="10">
    <source>
        <dbReference type="Proteomes" id="UP000799438"/>
    </source>
</evidence>
<organism evidence="9 10">
    <name type="scientific">Aplosporella prunicola CBS 121167</name>
    <dbReference type="NCBI Taxonomy" id="1176127"/>
    <lineage>
        <taxon>Eukaryota</taxon>
        <taxon>Fungi</taxon>
        <taxon>Dikarya</taxon>
        <taxon>Ascomycota</taxon>
        <taxon>Pezizomycotina</taxon>
        <taxon>Dothideomycetes</taxon>
        <taxon>Dothideomycetes incertae sedis</taxon>
        <taxon>Botryosphaeriales</taxon>
        <taxon>Aplosporellaceae</taxon>
        <taxon>Aplosporella</taxon>
    </lineage>
</organism>
<dbReference type="EMBL" id="ML995474">
    <property type="protein sequence ID" value="KAF2147576.1"/>
    <property type="molecule type" value="Genomic_DNA"/>
</dbReference>
<dbReference type="GeneID" id="54301280"/>
<dbReference type="InterPro" id="IPR003173">
    <property type="entry name" value="PC4_C"/>
</dbReference>